<dbReference type="GO" id="GO:0005737">
    <property type="term" value="C:cytoplasm"/>
    <property type="evidence" value="ECO:0007669"/>
    <property type="project" value="TreeGrafter"/>
</dbReference>
<dbReference type="Pfam" id="PF17776">
    <property type="entry name" value="NLRC4_HD2"/>
    <property type="match status" value="1"/>
</dbReference>
<protein>
    <submittedName>
        <fullName evidence="3">NACHT, LRR and PYD domains-containing protein 7</fullName>
    </submittedName>
</protein>
<feature type="non-terminal residue" evidence="3">
    <location>
        <position position="600"/>
    </location>
</feature>
<dbReference type="SUPFAM" id="SSF52047">
    <property type="entry name" value="RNI-like"/>
    <property type="match status" value="1"/>
</dbReference>
<dbReference type="Gene3D" id="3.80.10.10">
    <property type="entry name" value="Ribonuclease Inhibitor"/>
    <property type="match status" value="1"/>
</dbReference>
<feature type="domain" description="NACHT LRR and PYD" evidence="1">
    <location>
        <begin position="74"/>
        <end position="188"/>
    </location>
</feature>
<evidence type="ECO:0000313" key="2">
    <source>
        <dbReference type="Proteomes" id="UP000189704"/>
    </source>
</evidence>
<sequence>SAVDTYRSVARKKFQQIWAEDGPGDSEDVEAFVQRHARLLPFGGPRRPPGPLPPTVAGLLRADAAREGEHAFVHPSVQQFLAAVFFVLEREEGDADAEALGGLRRLFSKAEQLRNPGLVQAGRFVFGLCNARRAAELEAALGLRVSPEAAREALRCQAGLDPEKPLSEDTRELLCCVFESQEEALAREATADLQDVSVRLPDVSVMAHWAFCLKHCQNLRRISLRVSEGIFLETRPILNPRTEPESSSPSLRFLDMSDSFLSNSSVRLLSEHIMRNSCLLQKAVIRNVAPEYATRDICLAFIGKKTLTHLTLEGNVQWDQMMLVLLYEMLRNRRCNLQYLRLDSHSATTQQWGDFFVSLTINQTLTFLDLSDIELLDEGGKLLCAALKHPKCSLQRLSLENCLLTEAFCKQLIGVLIVNPKLTHLCLSKNDLGNKGVKLLCKGLRYPDCQLQALVLRQCNISRCGCIYLSKALEEGCSLATLDLGLNPIDAGLWFICEALMSPHCNLKCLVLWGCSIMPSHCRDLGSALVNNKNLETLDLGQNYLGKTGITAFFETLKETNITLKTLRLKTDVCNLEIQKMLKKIKENSPKLTIQCNAAK</sequence>
<gene>
    <name evidence="3" type="primary">NLRP7</name>
</gene>
<dbReference type="PANTHER" id="PTHR45690">
    <property type="entry name" value="NACHT, LRR AND PYD DOMAINS-CONTAINING PROTEIN 12"/>
    <property type="match status" value="1"/>
</dbReference>
<dbReference type="KEGG" id="csyr:103275258"/>
<evidence type="ECO:0000313" key="3">
    <source>
        <dbReference type="RefSeq" id="XP_021561924.1"/>
    </source>
</evidence>
<dbReference type="GO" id="GO:0050727">
    <property type="term" value="P:regulation of inflammatory response"/>
    <property type="evidence" value="ECO:0007669"/>
    <property type="project" value="TreeGrafter"/>
</dbReference>
<proteinExistence type="predicted"/>
<dbReference type="GO" id="GO:0032691">
    <property type="term" value="P:negative regulation of interleukin-1 beta production"/>
    <property type="evidence" value="ECO:0007669"/>
    <property type="project" value="TreeGrafter"/>
</dbReference>
<dbReference type="OrthoDB" id="120976at2759"/>
<dbReference type="PANTHER" id="PTHR45690:SF20">
    <property type="entry name" value="NACHT, LRR AND PYD DOMAINS-CONTAINING PROTEIN 7"/>
    <property type="match status" value="1"/>
</dbReference>
<dbReference type="InterPro" id="IPR032675">
    <property type="entry name" value="LRR_dom_sf"/>
</dbReference>
<evidence type="ECO:0000259" key="1">
    <source>
        <dbReference type="Pfam" id="PF17776"/>
    </source>
</evidence>
<dbReference type="InterPro" id="IPR050637">
    <property type="entry name" value="NLRP_innate_immun_reg"/>
</dbReference>
<reference evidence="3" key="1">
    <citation type="submission" date="2025-08" db="UniProtKB">
        <authorList>
            <consortium name="RefSeq"/>
        </authorList>
    </citation>
    <scope>IDENTIFICATION</scope>
</reference>
<dbReference type="InterPro" id="IPR041267">
    <property type="entry name" value="NLRP_HD2"/>
</dbReference>
<dbReference type="SMART" id="SM00368">
    <property type="entry name" value="LRR_RI"/>
    <property type="match status" value="8"/>
</dbReference>
<feature type="non-terminal residue" evidence="3">
    <location>
        <position position="1"/>
    </location>
</feature>
<accession>A0A3Q0DCZ2</accession>
<dbReference type="CTD" id="199713"/>
<dbReference type="GeneID" id="103275258"/>
<dbReference type="RefSeq" id="XP_021561924.1">
    <property type="nucleotide sequence ID" value="XM_021706249.1"/>
</dbReference>
<organism evidence="2 3">
    <name type="scientific">Carlito syrichta</name>
    <name type="common">Philippine tarsier</name>
    <name type="synonym">Tarsius syrichta</name>
    <dbReference type="NCBI Taxonomy" id="1868482"/>
    <lineage>
        <taxon>Eukaryota</taxon>
        <taxon>Metazoa</taxon>
        <taxon>Chordata</taxon>
        <taxon>Craniata</taxon>
        <taxon>Vertebrata</taxon>
        <taxon>Euteleostomi</taxon>
        <taxon>Mammalia</taxon>
        <taxon>Eutheria</taxon>
        <taxon>Euarchontoglires</taxon>
        <taxon>Primates</taxon>
        <taxon>Haplorrhini</taxon>
        <taxon>Tarsiiformes</taxon>
        <taxon>Tarsiidae</taxon>
        <taxon>Carlito</taxon>
    </lineage>
</organism>
<dbReference type="AlphaFoldDB" id="A0A3Q0DCZ2"/>
<name>A0A3Q0DCZ2_CARSF</name>
<keyword evidence="2" id="KW-1185">Reference proteome</keyword>
<dbReference type="Proteomes" id="UP000189704">
    <property type="component" value="Unplaced"/>
</dbReference>